<dbReference type="Gene3D" id="1.20.120.20">
    <property type="entry name" value="Apolipoprotein"/>
    <property type="match status" value="1"/>
</dbReference>
<evidence type="ECO:0000313" key="3">
    <source>
        <dbReference type="Proteomes" id="UP000186136"/>
    </source>
</evidence>
<sequence length="99" mass="10682">MLSRTFRTTVKPTATALAAARARPAVYQYSTLGEKAKKVGDKVGEAAQAAKEKFNKATADVNAKTDDLKADANAKAEDLKKKAKEQAEKTGDDLDKLRQ</sequence>
<gene>
    <name evidence="2" type="ORF">PMKS-000688</name>
</gene>
<dbReference type="Proteomes" id="UP000186136">
    <property type="component" value="Unassembled WGS sequence"/>
</dbReference>
<dbReference type="AlphaFoldDB" id="A0A1Q2YCF9"/>
<proteinExistence type="predicted"/>
<evidence type="ECO:0000256" key="1">
    <source>
        <dbReference type="SAM" id="MobiDB-lite"/>
    </source>
</evidence>
<accession>A0A1Q2YCF9</accession>
<reference evidence="2 3" key="1">
    <citation type="submission" date="2016-08" db="EMBL/GenBank/DDBJ databases">
        <title>Whole genome shotgun sequence of Pichia membranifaciens KS47-1.</title>
        <authorList>
            <person name="Konishi M."/>
            <person name="Ishida M."/>
            <person name="Arakawa T."/>
            <person name="Kato Y."/>
            <person name="Horiuchi J."/>
        </authorList>
    </citation>
    <scope>NUCLEOTIDE SEQUENCE [LARGE SCALE GENOMIC DNA]</scope>
    <source>
        <strain evidence="2 3">KS47-1</strain>
    </source>
</reference>
<feature type="region of interest" description="Disordered" evidence="1">
    <location>
        <begin position="75"/>
        <end position="99"/>
    </location>
</feature>
<comment type="caution">
    <text evidence="2">The sequence shown here is derived from an EMBL/GenBank/DDBJ whole genome shotgun (WGS) entry which is preliminary data.</text>
</comment>
<name>A0A1Q2YCF9_9ASCO</name>
<protein>
    <submittedName>
        <fullName evidence="2">Uncharacterized protein</fullName>
    </submittedName>
</protein>
<organism evidence="2 3">
    <name type="scientific">Pichia membranifaciens</name>
    <dbReference type="NCBI Taxonomy" id="4926"/>
    <lineage>
        <taxon>Eukaryota</taxon>
        <taxon>Fungi</taxon>
        <taxon>Dikarya</taxon>
        <taxon>Ascomycota</taxon>
        <taxon>Saccharomycotina</taxon>
        <taxon>Pichiomycetes</taxon>
        <taxon>Pichiales</taxon>
        <taxon>Pichiaceae</taxon>
        <taxon>Pichia</taxon>
    </lineage>
</organism>
<dbReference type="EMBL" id="BDGI01000026">
    <property type="protein sequence ID" value="GAV27224.1"/>
    <property type="molecule type" value="Genomic_DNA"/>
</dbReference>
<keyword evidence="3" id="KW-1185">Reference proteome</keyword>
<evidence type="ECO:0000313" key="2">
    <source>
        <dbReference type="EMBL" id="GAV27224.1"/>
    </source>
</evidence>